<evidence type="ECO:0000259" key="3">
    <source>
        <dbReference type="Pfam" id="PF13860"/>
    </source>
</evidence>
<evidence type="ECO:0000256" key="1">
    <source>
        <dbReference type="ARBA" id="ARBA00022729"/>
    </source>
</evidence>
<dbReference type="InterPro" id="IPR001769">
    <property type="entry name" value="Gingipain"/>
</dbReference>
<evidence type="ECO:0000313" key="4">
    <source>
        <dbReference type="EMBL" id="HHJ53299.1"/>
    </source>
</evidence>
<dbReference type="NCBIfam" id="TIGR04183">
    <property type="entry name" value="Por_Secre_tail"/>
    <property type="match status" value="1"/>
</dbReference>
<feature type="domain" description="FlgD/Vpr Ig-like" evidence="3">
    <location>
        <begin position="700"/>
        <end position="764"/>
    </location>
</feature>
<dbReference type="Gene3D" id="2.60.40.4070">
    <property type="match status" value="1"/>
</dbReference>
<dbReference type="InterPro" id="IPR025965">
    <property type="entry name" value="FlgD/Vpr_Ig-like"/>
</dbReference>
<dbReference type="InterPro" id="IPR029031">
    <property type="entry name" value="Gingipain_N_sf"/>
</dbReference>
<keyword evidence="1" id="KW-0732">Signal</keyword>
<protein>
    <submittedName>
        <fullName evidence="4">Type IX secretion system sortase PorU</fullName>
    </submittedName>
</protein>
<proteinExistence type="predicted"/>
<sequence>KSDYFVYDVSDPINPQILLSNQTSQEGKLTFDLPAADYARQIWVTSLSSPTIKNVAALEPVERDVDLLATSNQADYLIITHKSFVPYAEKMAARRPNLTTKVVTMHDIYLDFNSGVQDPTAIRNFIRYAYNQWQDPSPSYVLFYGDAHYDYRHIIIPDTIRVPSMEIFDEGEVDSRTTDNYFVDLNYNNGKDFVSISPDLAAGRIPIESTLDAERYEKKISTYEQNANHDGWQTLLTFVADDNERPGVTNEWMHQNDTEEISRLANLQRFNINKIYLSTYPSQPGGFSRIKPKANQDLINYLNQGTLIVSYIGHGSPTQWAHEEVFVMDRDLDRIVNPGKLPFLIAATCDFGKFDDPHEPCFTEALIWQEDYGIIGALASSRLVFSTQNARFTKDFYTYLFPKNSSSIALGEAKLLATESGKNDQKYFLFADPTMHLADPKEKVNILSIKPDTLKALSEVEVKANVEVQGEPGNDFNGSAMMIVNDASYDSVLTGGRFKPITLPGPVIFKGQVSVIDGQLTGKFIVPKSIRYLNKPRGRITLYAWDENSGLTALGYNNKLLLIGSVSNIDDNEGPEIDVFFEGQENFSNGDIVPRNAILNAALYDDHGINITGEAGHGIKLIIDDQPPKDISGFFAYNENSYTTGKITYPLDGIETGNHILRISAFDNLNNPNEQQVNLRVIDQGGLTLVDVVNYPNPFTSSTTFTFQTNRDGADVIIKIYTLSGRLIEELYGTTVKGYNHSISWDGTDRDGDQVANGVYLYKIIISDEDSKTEKIEKLVITR</sequence>
<feature type="non-terminal residue" evidence="4">
    <location>
        <position position="1"/>
    </location>
</feature>
<reference evidence="4" key="1">
    <citation type="journal article" date="2020" name="mSystems">
        <title>Genome- and Community-Level Interaction Insights into Carbon Utilization and Element Cycling Functions of Hydrothermarchaeota in Hydrothermal Sediment.</title>
        <authorList>
            <person name="Zhou Z."/>
            <person name="Liu Y."/>
            <person name="Xu W."/>
            <person name="Pan J."/>
            <person name="Luo Z.H."/>
            <person name="Li M."/>
        </authorList>
    </citation>
    <scope>NUCLEOTIDE SEQUENCE [LARGE SCALE GENOMIC DNA]</scope>
    <source>
        <strain evidence="4">HyVt-527</strain>
    </source>
</reference>
<dbReference type="CDD" id="cd02258">
    <property type="entry name" value="Peptidase_C25_N"/>
    <property type="match status" value="1"/>
</dbReference>
<dbReference type="Pfam" id="PF01364">
    <property type="entry name" value="Peptidase_C25"/>
    <property type="match status" value="1"/>
</dbReference>
<dbReference type="Gene3D" id="3.40.50.10390">
    <property type="entry name" value="Gingipain r, domain 1"/>
    <property type="match status" value="1"/>
</dbReference>
<dbReference type="GO" id="GO:0006508">
    <property type="term" value="P:proteolysis"/>
    <property type="evidence" value="ECO:0007669"/>
    <property type="project" value="InterPro"/>
</dbReference>
<dbReference type="InterPro" id="IPR029030">
    <property type="entry name" value="Caspase-like_dom_sf"/>
</dbReference>
<dbReference type="NCBIfam" id="NF033707">
    <property type="entry name" value="T9SS_sortase"/>
    <property type="match status" value="1"/>
</dbReference>
<name>A0A7V5PQA4_CALAY</name>
<comment type="caution">
    <text evidence="4">The sequence shown here is derived from an EMBL/GenBank/DDBJ whole genome shotgun (WGS) entry which is preliminary data.</text>
</comment>
<accession>A0A7V5PQA4</accession>
<dbReference type="EMBL" id="DROD01000571">
    <property type="protein sequence ID" value="HHJ53299.1"/>
    <property type="molecule type" value="Genomic_DNA"/>
</dbReference>
<organism evidence="4">
    <name type="scientific">Caldithrix abyssi</name>
    <dbReference type="NCBI Taxonomy" id="187145"/>
    <lineage>
        <taxon>Bacteria</taxon>
        <taxon>Pseudomonadati</taxon>
        <taxon>Calditrichota</taxon>
        <taxon>Calditrichia</taxon>
        <taxon>Calditrichales</taxon>
        <taxon>Calditrichaceae</taxon>
        <taxon>Caldithrix</taxon>
    </lineage>
</organism>
<gene>
    <name evidence="4" type="primary">porU</name>
    <name evidence="4" type="ORF">ENJ89_08915</name>
</gene>
<dbReference type="SUPFAM" id="SSF52129">
    <property type="entry name" value="Caspase-like"/>
    <property type="match status" value="1"/>
</dbReference>
<dbReference type="InterPro" id="IPR026444">
    <property type="entry name" value="Secre_tail"/>
</dbReference>
<dbReference type="AlphaFoldDB" id="A0A7V5PQA4"/>
<dbReference type="Pfam" id="PF13860">
    <property type="entry name" value="FlgD_ig"/>
    <property type="match status" value="1"/>
</dbReference>
<dbReference type="Gene3D" id="3.40.50.1460">
    <property type="match status" value="1"/>
</dbReference>
<dbReference type="Proteomes" id="UP000886124">
    <property type="component" value="Unassembled WGS sequence"/>
</dbReference>
<evidence type="ECO:0000259" key="2">
    <source>
        <dbReference type="Pfam" id="PF01364"/>
    </source>
</evidence>
<feature type="domain" description="Gingipain" evidence="2">
    <location>
        <begin position="76"/>
        <end position="437"/>
    </location>
</feature>
<dbReference type="GO" id="GO:0008234">
    <property type="term" value="F:cysteine-type peptidase activity"/>
    <property type="evidence" value="ECO:0007669"/>
    <property type="project" value="InterPro"/>
</dbReference>